<feature type="transmembrane region" description="Helical" evidence="8">
    <location>
        <begin position="55"/>
        <end position="75"/>
    </location>
</feature>
<accession>A0A0C2JDE5</accession>
<evidence type="ECO:0000313" key="9">
    <source>
        <dbReference type="EMBL" id="KII67158.1"/>
    </source>
</evidence>
<dbReference type="GO" id="GO:0006744">
    <property type="term" value="P:ubiquinone biosynthetic process"/>
    <property type="evidence" value="ECO:0007669"/>
    <property type="project" value="TreeGrafter"/>
</dbReference>
<comment type="subcellular location">
    <subcellularLocation>
        <location evidence="2">Membrane</location>
        <topology evidence="2">Multi-pass membrane protein</topology>
    </subcellularLocation>
</comment>
<feature type="transmembrane region" description="Helical" evidence="8">
    <location>
        <begin position="251"/>
        <end position="269"/>
    </location>
</feature>
<dbReference type="OMA" id="YAKRLHC"/>
<comment type="cofactor">
    <cofactor evidence="1">
        <name>Mg(2+)</name>
        <dbReference type="ChEBI" id="CHEBI:18420"/>
    </cofactor>
</comment>
<dbReference type="GO" id="GO:0016765">
    <property type="term" value="F:transferase activity, transferring alkyl or aryl (other than methyl) groups"/>
    <property type="evidence" value="ECO:0007669"/>
    <property type="project" value="InterPro"/>
</dbReference>
<evidence type="ECO:0000256" key="3">
    <source>
        <dbReference type="ARBA" id="ARBA00005985"/>
    </source>
</evidence>
<dbReference type="Gene3D" id="1.20.120.1780">
    <property type="entry name" value="UbiA prenyltransferase"/>
    <property type="match status" value="1"/>
</dbReference>
<feature type="transmembrane region" description="Helical" evidence="8">
    <location>
        <begin position="175"/>
        <end position="194"/>
    </location>
</feature>
<keyword evidence="7 8" id="KW-0472">Membrane</keyword>
<dbReference type="Pfam" id="PF01040">
    <property type="entry name" value="UbiA"/>
    <property type="match status" value="1"/>
</dbReference>
<dbReference type="InterPro" id="IPR000537">
    <property type="entry name" value="UbiA_prenyltransferase"/>
</dbReference>
<organism evidence="9 10">
    <name type="scientific">Thelohanellus kitauei</name>
    <name type="common">Myxosporean</name>
    <dbReference type="NCBI Taxonomy" id="669202"/>
    <lineage>
        <taxon>Eukaryota</taxon>
        <taxon>Metazoa</taxon>
        <taxon>Cnidaria</taxon>
        <taxon>Myxozoa</taxon>
        <taxon>Myxosporea</taxon>
        <taxon>Bivalvulida</taxon>
        <taxon>Platysporina</taxon>
        <taxon>Myxobolidae</taxon>
        <taxon>Thelohanellus</taxon>
    </lineage>
</organism>
<feature type="transmembrane region" description="Helical" evidence="8">
    <location>
        <begin position="200"/>
        <end position="219"/>
    </location>
</feature>
<name>A0A0C2JDE5_THEKT</name>
<evidence type="ECO:0000256" key="5">
    <source>
        <dbReference type="ARBA" id="ARBA00022692"/>
    </source>
</evidence>
<dbReference type="FunFam" id="1.20.120.1780:FF:000001">
    <property type="entry name" value="4-hydroxybenzoate octaprenyltransferase"/>
    <property type="match status" value="1"/>
</dbReference>
<feature type="transmembrane region" description="Helical" evidence="8">
    <location>
        <begin position="275"/>
        <end position="292"/>
    </location>
</feature>
<dbReference type="Gene3D" id="1.10.357.140">
    <property type="entry name" value="UbiA prenyltransferase"/>
    <property type="match status" value="1"/>
</dbReference>
<evidence type="ECO:0000256" key="8">
    <source>
        <dbReference type="SAM" id="Phobius"/>
    </source>
</evidence>
<reference evidence="9 10" key="1">
    <citation type="journal article" date="2014" name="Genome Biol. Evol.">
        <title>The genome of the myxosporean Thelohanellus kitauei shows adaptations to nutrient acquisition within its fish host.</title>
        <authorList>
            <person name="Yang Y."/>
            <person name="Xiong J."/>
            <person name="Zhou Z."/>
            <person name="Huo F."/>
            <person name="Miao W."/>
            <person name="Ran C."/>
            <person name="Liu Y."/>
            <person name="Zhang J."/>
            <person name="Feng J."/>
            <person name="Wang M."/>
            <person name="Wang M."/>
            <person name="Wang L."/>
            <person name="Yao B."/>
        </authorList>
    </citation>
    <scope>NUCLEOTIDE SEQUENCE [LARGE SCALE GENOMIC DNA]</scope>
    <source>
        <strain evidence="9">Wuqing</strain>
    </source>
</reference>
<evidence type="ECO:0000256" key="6">
    <source>
        <dbReference type="ARBA" id="ARBA00022989"/>
    </source>
</evidence>
<protein>
    <submittedName>
        <fullName evidence="9">4-hydroxybenzoate polyprenyltransferase, mitochondrial</fullName>
    </submittedName>
</protein>
<feature type="transmembrane region" description="Helical" evidence="8">
    <location>
        <begin position="130"/>
        <end position="148"/>
    </location>
</feature>
<dbReference type="InterPro" id="IPR044878">
    <property type="entry name" value="UbiA_sf"/>
</dbReference>
<evidence type="ECO:0000256" key="1">
    <source>
        <dbReference type="ARBA" id="ARBA00001946"/>
    </source>
</evidence>
<keyword evidence="10" id="KW-1185">Reference proteome</keyword>
<dbReference type="InterPro" id="IPR030470">
    <property type="entry name" value="UbiA_prenylTrfase_CS"/>
</dbReference>
<evidence type="ECO:0000256" key="7">
    <source>
        <dbReference type="ARBA" id="ARBA00023136"/>
    </source>
</evidence>
<comment type="caution">
    <text evidence="9">The sequence shown here is derived from an EMBL/GenBank/DDBJ whole genome shotgun (WGS) entry which is preliminary data.</text>
</comment>
<dbReference type="PANTHER" id="PTHR11048">
    <property type="entry name" value="PRENYLTRANSFERASES"/>
    <property type="match status" value="1"/>
</dbReference>
<dbReference type="AlphaFoldDB" id="A0A0C2JDE5"/>
<evidence type="ECO:0000256" key="2">
    <source>
        <dbReference type="ARBA" id="ARBA00004141"/>
    </source>
</evidence>
<gene>
    <name evidence="9" type="ORF">RF11_11212</name>
</gene>
<keyword evidence="6 8" id="KW-1133">Transmembrane helix</keyword>
<dbReference type="InterPro" id="IPR039653">
    <property type="entry name" value="Prenyltransferase"/>
</dbReference>
<comment type="similarity">
    <text evidence="3">Belongs to the UbiA prenyltransferase family.</text>
</comment>
<dbReference type="PROSITE" id="PS00943">
    <property type="entry name" value="UBIA"/>
    <property type="match status" value="1"/>
</dbReference>
<sequence>MTFKRAILFCSRRYNFLGLNNSKFNTSHRIETSREDLVRSKVKLYLDLIRLKRPFGVLFTVTPGIFSLAMAAPAGSFPDPWLMLKFAIGAFLVRSSACVINDALDKSFDAHVLRTANRPMAKNLISMKEAVILTTIMMMFAFCILLSFRSKICLIQGILCVPLMILYPLFKRFTYFTSVMLGITTSVGAFMGWSATNFDIAPSITIPLFLGCVAWAVFYDSIYGAQDMKYDQKINVKSLAIFLTKHKIEKLFLGGVVASCVVFWLISGYNSDQTWPYYLSLAGISAYFTWVIQRLDLYNTKTLPKIFISNTILPPILTLGIIASTKLKPKFIHKTKT</sequence>
<dbReference type="EMBL" id="JWZT01003288">
    <property type="protein sequence ID" value="KII67158.1"/>
    <property type="molecule type" value="Genomic_DNA"/>
</dbReference>
<dbReference type="Proteomes" id="UP000031668">
    <property type="component" value="Unassembled WGS sequence"/>
</dbReference>
<dbReference type="OrthoDB" id="18170at2759"/>
<dbReference type="CDD" id="cd13959">
    <property type="entry name" value="PT_UbiA_COQ2"/>
    <property type="match status" value="1"/>
</dbReference>
<keyword evidence="5 8" id="KW-0812">Transmembrane</keyword>
<evidence type="ECO:0000256" key="4">
    <source>
        <dbReference type="ARBA" id="ARBA00022679"/>
    </source>
</evidence>
<dbReference type="GO" id="GO:0005886">
    <property type="term" value="C:plasma membrane"/>
    <property type="evidence" value="ECO:0007669"/>
    <property type="project" value="TreeGrafter"/>
</dbReference>
<keyword evidence="4 9" id="KW-0808">Transferase</keyword>
<dbReference type="PANTHER" id="PTHR11048:SF28">
    <property type="entry name" value="4-HYDROXYBENZOATE POLYPRENYLTRANSFERASE, MITOCHONDRIAL"/>
    <property type="match status" value="1"/>
</dbReference>
<proteinExistence type="inferred from homology"/>
<evidence type="ECO:0000313" key="10">
    <source>
        <dbReference type="Proteomes" id="UP000031668"/>
    </source>
</evidence>